<dbReference type="SUPFAM" id="SSF53597">
    <property type="entry name" value="Dihydrofolate reductase-like"/>
    <property type="match status" value="1"/>
</dbReference>
<dbReference type="GO" id="GO:0005829">
    <property type="term" value="C:cytosol"/>
    <property type="evidence" value="ECO:0007669"/>
    <property type="project" value="TreeGrafter"/>
</dbReference>
<dbReference type="InterPro" id="IPR001796">
    <property type="entry name" value="DHFR_dom"/>
</dbReference>
<dbReference type="PROSITE" id="PS00075">
    <property type="entry name" value="DHFR_1"/>
    <property type="match status" value="1"/>
</dbReference>
<comment type="pathway">
    <text evidence="1 8">Cofactor biosynthesis; tetrahydrofolate biosynthesis; 5,6,7,8-tetrahydrofolate from 7,8-dihydrofolate: step 1/1.</text>
</comment>
<feature type="domain" description="DHFR" evidence="10">
    <location>
        <begin position="9"/>
        <end position="172"/>
    </location>
</feature>
<evidence type="ECO:0000256" key="4">
    <source>
        <dbReference type="ARBA" id="ARBA00022563"/>
    </source>
</evidence>
<accession>A0A380W5G1</accession>
<comment type="catalytic activity">
    <reaction evidence="8">
        <text>(6S)-5,6,7,8-tetrahydrofolate + NADP(+) = 7,8-dihydrofolate + NADPH + H(+)</text>
        <dbReference type="Rhea" id="RHEA:15009"/>
        <dbReference type="ChEBI" id="CHEBI:15378"/>
        <dbReference type="ChEBI" id="CHEBI:57451"/>
        <dbReference type="ChEBI" id="CHEBI:57453"/>
        <dbReference type="ChEBI" id="CHEBI:57783"/>
        <dbReference type="ChEBI" id="CHEBI:58349"/>
        <dbReference type="EC" id="1.5.1.3"/>
    </reaction>
</comment>
<evidence type="ECO:0000256" key="7">
    <source>
        <dbReference type="ARBA" id="ARBA00025067"/>
    </source>
</evidence>
<dbReference type="InterPro" id="IPR024072">
    <property type="entry name" value="DHFR-like_dom_sf"/>
</dbReference>
<organism evidence="11 12">
    <name type="scientific">Afipia felis</name>
    <name type="common">Cat scratch disease bacillus</name>
    <dbReference type="NCBI Taxonomy" id="1035"/>
    <lineage>
        <taxon>Bacteria</taxon>
        <taxon>Pseudomonadati</taxon>
        <taxon>Pseudomonadota</taxon>
        <taxon>Alphaproteobacteria</taxon>
        <taxon>Hyphomicrobiales</taxon>
        <taxon>Nitrobacteraceae</taxon>
        <taxon>Afipia</taxon>
    </lineage>
</organism>
<dbReference type="PRINTS" id="PR00070">
    <property type="entry name" value="DHFR"/>
</dbReference>
<evidence type="ECO:0000313" key="12">
    <source>
        <dbReference type="Proteomes" id="UP000254343"/>
    </source>
</evidence>
<dbReference type="InterPro" id="IPR017925">
    <property type="entry name" value="DHFR_CS"/>
</dbReference>
<evidence type="ECO:0000256" key="3">
    <source>
        <dbReference type="ARBA" id="ARBA00012856"/>
    </source>
</evidence>
<dbReference type="EC" id="1.5.1.3" evidence="3 8"/>
<evidence type="ECO:0000259" key="10">
    <source>
        <dbReference type="PROSITE" id="PS51330"/>
    </source>
</evidence>
<gene>
    <name evidence="11" type="primary">dhfrIII</name>
    <name evidence="11" type="ORF">NCTC12722_01367</name>
</gene>
<dbReference type="RefSeq" id="WP_002718961.1">
    <property type="nucleotide sequence ID" value="NZ_UFSI01000001.1"/>
</dbReference>
<evidence type="ECO:0000256" key="9">
    <source>
        <dbReference type="RuleBase" id="RU004474"/>
    </source>
</evidence>
<dbReference type="InterPro" id="IPR012259">
    <property type="entry name" value="DHFR"/>
</dbReference>
<dbReference type="Gene3D" id="3.40.430.10">
    <property type="entry name" value="Dihydrofolate Reductase, subunit A"/>
    <property type="match status" value="1"/>
</dbReference>
<comment type="similarity">
    <text evidence="2 8 9">Belongs to the dihydrofolate reductase family.</text>
</comment>
<keyword evidence="6 8" id="KW-0560">Oxidoreductase</keyword>
<dbReference type="Pfam" id="PF00186">
    <property type="entry name" value="DHFR_1"/>
    <property type="match status" value="1"/>
</dbReference>
<comment type="function">
    <text evidence="7 8">Key enzyme in folate metabolism. Catalyzes an essential reaction for de novo glycine and purine synthesis, and for DNA precursor synthesis.</text>
</comment>
<evidence type="ECO:0000256" key="2">
    <source>
        <dbReference type="ARBA" id="ARBA00009539"/>
    </source>
</evidence>
<dbReference type="PROSITE" id="PS51330">
    <property type="entry name" value="DHFR_2"/>
    <property type="match status" value="1"/>
</dbReference>
<proteinExistence type="inferred from homology"/>
<evidence type="ECO:0000256" key="1">
    <source>
        <dbReference type="ARBA" id="ARBA00004903"/>
    </source>
</evidence>
<keyword evidence="5 8" id="KW-0521">NADP</keyword>
<dbReference type="PANTHER" id="PTHR48069:SF3">
    <property type="entry name" value="DIHYDROFOLATE REDUCTASE"/>
    <property type="match status" value="1"/>
</dbReference>
<dbReference type="PIRSF" id="PIRSF000194">
    <property type="entry name" value="DHFR"/>
    <property type="match status" value="1"/>
</dbReference>
<keyword evidence="4 8" id="KW-0554">One-carbon metabolism</keyword>
<dbReference type="GO" id="GO:0046452">
    <property type="term" value="P:dihydrofolate metabolic process"/>
    <property type="evidence" value="ECO:0007669"/>
    <property type="project" value="TreeGrafter"/>
</dbReference>
<sequence length="176" mass="19497">MTAQGAVPEIVFIVAVADNGVIGRDNAMPWHLRSDLQRFKQLTLNKPVIMGRKTFLSIGRSLPKRTNIVVTRDPNFRAAGAVVAPSLDAAYEIALGDILRRGVSEIMVIGGADIFQQWMPRATRLEITHVHAEPDGDTFFRFGAAEWREASRNRPTRAPEDSADFSYATYARAASR</sequence>
<dbReference type="FunFam" id="3.40.430.10:FF:000001">
    <property type="entry name" value="Dihydrofolate reductase"/>
    <property type="match status" value="1"/>
</dbReference>
<dbReference type="GO" id="GO:0006730">
    <property type="term" value="P:one-carbon metabolic process"/>
    <property type="evidence" value="ECO:0007669"/>
    <property type="project" value="UniProtKB-KW"/>
</dbReference>
<evidence type="ECO:0000256" key="5">
    <source>
        <dbReference type="ARBA" id="ARBA00022857"/>
    </source>
</evidence>
<dbReference type="OrthoDB" id="9804315at2"/>
<evidence type="ECO:0000256" key="8">
    <source>
        <dbReference type="PIRNR" id="PIRNR000194"/>
    </source>
</evidence>
<dbReference type="GO" id="GO:0046654">
    <property type="term" value="P:tetrahydrofolate biosynthetic process"/>
    <property type="evidence" value="ECO:0007669"/>
    <property type="project" value="UniProtKB-UniPathway"/>
</dbReference>
<dbReference type="Proteomes" id="UP000254343">
    <property type="component" value="Unassembled WGS sequence"/>
</dbReference>
<evidence type="ECO:0000313" key="11">
    <source>
        <dbReference type="EMBL" id="SUU84181.1"/>
    </source>
</evidence>
<dbReference type="PANTHER" id="PTHR48069">
    <property type="entry name" value="DIHYDROFOLATE REDUCTASE"/>
    <property type="match status" value="1"/>
</dbReference>
<dbReference type="UniPathway" id="UPA00077">
    <property type="reaction ID" value="UER00158"/>
</dbReference>
<dbReference type="GO" id="GO:0004146">
    <property type="term" value="F:dihydrofolate reductase activity"/>
    <property type="evidence" value="ECO:0007669"/>
    <property type="project" value="UniProtKB-EC"/>
</dbReference>
<name>A0A380W5G1_AFIFE</name>
<dbReference type="AlphaFoldDB" id="A0A380W5G1"/>
<dbReference type="CDD" id="cd00209">
    <property type="entry name" value="DHFR"/>
    <property type="match status" value="1"/>
</dbReference>
<dbReference type="EMBL" id="UIGB01000001">
    <property type="protein sequence ID" value="SUU84181.1"/>
    <property type="molecule type" value="Genomic_DNA"/>
</dbReference>
<dbReference type="GO" id="GO:0070401">
    <property type="term" value="F:NADP+ binding"/>
    <property type="evidence" value="ECO:0007669"/>
    <property type="project" value="UniProtKB-ARBA"/>
</dbReference>
<evidence type="ECO:0000256" key="6">
    <source>
        <dbReference type="ARBA" id="ARBA00023002"/>
    </source>
</evidence>
<reference evidence="11 12" key="1">
    <citation type="submission" date="2018-06" db="EMBL/GenBank/DDBJ databases">
        <authorList>
            <consortium name="Pathogen Informatics"/>
            <person name="Doyle S."/>
        </authorList>
    </citation>
    <scope>NUCLEOTIDE SEQUENCE [LARGE SCALE GENOMIC DNA]</scope>
    <source>
        <strain evidence="11 12">NCTC12722</strain>
    </source>
</reference>
<protein>
    <recommendedName>
        <fullName evidence="3 8">Dihydrofolate reductase</fullName>
        <ecNumber evidence="3 8">1.5.1.3</ecNumber>
    </recommendedName>
</protein>
<dbReference type="GO" id="GO:0046655">
    <property type="term" value="P:folic acid metabolic process"/>
    <property type="evidence" value="ECO:0007669"/>
    <property type="project" value="TreeGrafter"/>
</dbReference>